<evidence type="ECO:0000313" key="3">
    <source>
        <dbReference type="Proteomes" id="UP000198310"/>
    </source>
</evidence>
<dbReference type="Proteomes" id="UP000198310">
    <property type="component" value="Unassembled WGS sequence"/>
</dbReference>
<dbReference type="RefSeq" id="WP_179225599.1">
    <property type="nucleotide sequence ID" value="NZ_FZNS01000015.1"/>
</dbReference>
<dbReference type="CDD" id="cd00009">
    <property type="entry name" value="AAA"/>
    <property type="match status" value="1"/>
</dbReference>
<dbReference type="GO" id="GO:0016887">
    <property type="term" value="F:ATP hydrolysis activity"/>
    <property type="evidence" value="ECO:0007669"/>
    <property type="project" value="InterPro"/>
</dbReference>
<protein>
    <submittedName>
        <fullName evidence="2">5-methylcytosine-specific restriction enzyme B</fullName>
    </submittedName>
</protein>
<dbReference type="PANTHER" id="PTHR37291">
    <property type="entry name" value="5-METHYLCYTOSINE-SPECIFIC RESTRICTION ENZYME B"/>
    <property type="match status" value="1"/>
</dbReference>
<evidence type="ECO:0000313" key="2">
    <source>
        <dbReference type="EMBL" id="SNR99539.1"/>
    </source>
</evidence>
<gene>
    <name evidence="2" type="ORF">SAMN06269173_11567</name>
</gene>
<proteinExistence type="predicted"/>
<accession>A0A239AVK1</accession>
<dbReference type="InterPro" id="IPR027417">
    <property type="entry name" value="P-loop_NTPase"/>
</dbReference>
<dbReference type="SMART" id="SM00382">
    <property type="entry name" value="AAA"/>
    <property type="match status" value="1"/>
</dbReference>
<dbReference type="Pfam" id="PF07728">
    <property type="entry name" value="AAA_5"/>
    <property type="match status" value="1"/>
</dbReference>
<reference evidence="3" key="1">
    <citation type="submission" date="2017-06" db="EMBL/GenBank/DDBJ databases">
        <authorList>
            <person name="Varghese N."/>
            <person name="Submissions S."/>
        </authorList>
    </citation>
    <scope>NUCLEOTIDE SEQUENCE [LARGE SCALE GENOMIC DNA]</scope>
    <source>
        <strain evidence="3">DSM 28041</strain>
    </source>
</reference>
<dbReference type="AlphaFoldDB" id="A0A239AVK1"/>
<dbReference type="EMBL" id="FZNS01000015">
    <property type="protein sequence ID" value="SNR99539.1"/>
    <property type="molecule type" value="Genomic_DNA"/>
</dbReference>
<sequence length="640" mass="71331">MSLNSAAPAPKKRNYWTAQVDASPEVWSQFRQQGVVRPLFNQLLASPATDGNGDGSQLLAQVQPGDIVIVTRGPRRVLGIGQATGQFAHDNEQLPHYCPVEWLVTTPVELTGTPFNTGSMVWNRTSQWAAILEAYAQQSPPPAGLATLEQPGLTVAAEPEVSYTPPATEPAFSPNYWAIGAGEGGTFWKAWQAEGIMSIGWEALGDLRQYANDEELRKALKQHYGGDTTHNNNMLACWQFCHEIRPGDYVVVKIGRRKILGIGQVTGDYAFDTARTVHNNIREVNWLLEGWMEDKAGPGVPTKTLTSITSYHTFLKPILAELAEATHLKQIGKPQPLPPVEKPVVSPPPKPYTLAEAELDLFLSTSQIQHLQAALKRKKNLIVQGPPGVGKTYVARRLAWLQMGVQDNSRVQLVQFHQSYSYEDFIRGWRPTATNSFELADGVFVDFVQRAHDDPKQDYFFLIDEINRGNLSKIFGELLMLLEADKRNATYALPLTYRKPREAPFFVPPNLYIIGTMNTADRSLALVDYALRRRFTFVDLVPMLGDKLRQQLIESHIPEEMAADILTRVAALNLTIKEDKNLGAGFLIGHSYFCTPLGDEKPADWWDAIVSHDLAPLLREYWFDSETKANKAIAALHGPA</sequence>
<keyword evidence="3" id="KW-1185">Reference proteome</keyword>
<organism evidence="2 3">
    <name type="scientific">Hymenobacter mucosus</name>
    <dbReference type="NCBI Taxonomy" id="1411120"/>
    <lineage>
        <taxon>Bacteria</taxon>
        <taxon>Pseudomonadati</taxon>
        <taxon>Bacteroidota</taxon>
        <taxon>Cytophagia</taxon>
        <taxon>Cytophagales</taxon>
        <taxon>Hymenobacteraceae</taxon>
        <taxon>Hymenobacter</taxon>
    </lineage>
</organism>
<dbReference type="InterPro" id="IPR003593">
    <property type="entry name" value="AAA+_ATPase"/>
</dbReference>
<name>A0A239AVK1_9BACT</name>
<evidence type="ECO:0000259" key="1">
    <source>
        <dbReference type="SMART" id="SM00382"/>
    </source>
</evidence>
<feature type="domain" description="AAA+ ATPase" evidence="1">
    <location>
        <begin position="377"/>
        <end position="541"/>
    </location>
</feature>
<dbReference type="InterPro" id="IPR011704">
    <property type="entry name" value="ATPase_dyneun-rel_AAA"/>
</dbReference>
<dbReference type="Gene3D" id="3.40.50.300">
    <property type="entry name" value="P-loop containing nucleotide triphosphate hydrolases"/>
    <property type="match status" value="1"/>
</dbReference>
<dbReference type="SUPFAM" id="SSF52540">
    <property type="entry name" value="P-loop containing nucleoside triphosphate hydrolases"/>
    <property type="match status" value="1"/>
</dbReference>
<dbReference type="PANTHER" id="PTHR37291:SF1">
    <property type="entry name" value="TYPE IV METHYL-DIRECTED RESTRICTION ENZYME ECOKMCRB SUBUNIT"/>
    <property type="match status" value="1"/>
</dbReference>
<dbReference type="GO" id="GO:0005524">
    <property type="term" value="F:ATP binding"/>
    <property type="evidence" value="ECO:0007669"/>
    <property type="project" value="InterPro"/>
</dbReference>
<dbReference type="InterPro" id="IPR052934">
    <property type="entry name" value="Methyl-DNA_Rec/Restrict_Enz"/>
</dbReference>